<keyword evidence="3" id="KW-0812">Transmembrane</keyword>
<protein>
    <recommendedName>
        <fullName evidence="7">RDD domain-containing protein</fullName>
    </recommendedName>
</protein>
<dbReference type="InterPro" id="IPR010432">
    <property type="entry name" value="RDD"/>
</dbReference>
<evidence type="ECO:0000259" key="7">
    <source>
        <dbReference type="Pfam" id="PF06271"/>
    </source>
</evidence>
<evidence type="ECO:0000256" key="1">
    <source>
        <dbReference type="ARBA" id="ARBA00004651"/>
    </source>
</evidence>
<dbReference type="PANTHER" id="PTHR36115:SF6">
    <property type="entry name" value="PROLINE-RICH ANTIGEN HOMOLOG"/>
    <property type="match status" value="1"/>
</dbReference>
<evidence type="ECO:0000256" key="6">
    <source>
        <dbReference type="SAM" id="MobiDB-lite"/>
    </source>
</evidence>
<keyword evidence="5" id="KW-0472">Membrane</keyword>
<dbReference type="Proteomes" id="UP000632740">
    <property type="component" value="Unassembled WGS sequence"/>
</dbReference>
<dbReference type="EMBL" id="BONK01000009">
    <property type="protein sequence ID" value="GIG21977.1"/>
    <property type="molecule type" value="Genomic_DNA"/>
</dbReference>
<evidence type="ECO:0000313" key="8">
    <source>
        <dbReference type="EMBL" id="GIG21977.1"/>
    </source>
</evidence>
<evidence type="ECO:0000256" key="2">
    <source>
        <dbReference type="ARBA" id="ARBA00022475"/>
    </source>
</evidence>
<evidence type="ECO:0000256" key="3">
    <source>
        <dbReference type="ARBA" id="ARBA00022692"/>
    </source>
</evidence>
<name>A0A919P4F7_9CELL</name>
<sequence>MTILDEPPGDLLTGVDVPQFASWTRRVVAALLDSAILTGTAFVVEGYLHGIAWWGSSGAAGATPPGREVLVAGAVLLALQAFTGATPGKRVAGIRVVHEVTGRPIGVLRTLGREVAHIVDAICWIGYLRPLWHERRRTIADSAAGTDVVLGRPGPRVGGVDAWTAAAAALCTIAVGLSTGGSTSYSGGSTFPCTASDGSRVDLRVPSTSSTTRLGVTRAGSPTDDLTATWTYPPGTVPPDGTELASRITADDGSETNHTTTVDGVADDAGEAEGTWTVSIPPGELARDGSDWTWRAEVTTPDGATVQVCTVHHVLG</sequence>
<evidence type="ECO:0000313" key="9">
    <source>
        <dbReference type="Proteomes" id="UP000632740"/>
    </source>
</evidence>
<reference evidence="8" key="1">
    <citation type="submission" date="2021-01" db="EMBL/GenBank/DDBJ databases">
        <title>Whole genome shotgun sequence of Cellulomonas chitinilytica NBRC 110799.</title>
        <authorList>
            <person name="Komaki H."/>
            <person name="Tamura T."/>
        </authorList>
    </citation>
    <scope>NUCLEOTIDE SEQUENCE</scope>
    <source>
        <strain evidence="8">NBRC 110799</strain>
    </source>
</reference>
<keyword evidence="2" id="KW-1003">Cell membrane</keyword>
<dbReference type="InterPro" id="IPR051791">
    <property type="entry name" value="Pra-immunoreactive"/>
</dbReference>
<dbReference type="PANTHER" id="PTHR36115">
    <property type="entry name" value="PROLINE-RICH ANTIGEN HOMOLOG-RELATED"/>
    <property type="match status" value="1"/>
</dbReference>
<dbReference type="GO" id="GO:0005886">
    <property type="term" value="C:plasma membrane"/>
    <property type="evidence" value="ECO:0007669"/>
    <property type="project" value="UniProtKB-SubCell"/>
</dbReference>
<evidence type="ECO:0000256" key="5">
    <source>
        <dbReference type="ARBA" id="ARBA00023136"/>
    </source>
</evidence>
<feature type="region of interest" description="Disordered" evidence="6">
    <location>
        <begin position="202"/>
        <end position="227"/>
    </location>
</feature>
<dbReference type="RefSeq" id="WP_203755665.1">
    <property type="nucleotide sequence ID" value="NZ_BONK01000009.1"/>
</dbReference>
<comment type="subcellular location">
    <subcellularLocation>
        <location evidence="1">Cell membrane</location>
        <topology evidence="1">Multi-pass membrane protein</topology>
    </subcellularLocation>
</comment>
<proteinExistence type="predicted"/>
<accession>A0A919P4F7</accession>
<dbReference type="AlphaFoldDB" id="A0A919P4F7"/>
<feature type="domain" description="RDD" evidence="7">
    <location>
        <begin position="21"/>
        <end position="145"/>
    </location>
</feature>
<keyword evidence="4" id="KW-1133">Transmembrane helix</keyword>
<organism evidence="8 9">
    <name type="scientific">Cellulomonas chitinilytica</name>
    <dbReference type="NCBI Taxonomy" id="398759"/>
    <lineage>
        <taxon>Bacteria</taxon>
        <taxon>Bacillati</taxon>
        <taxon>Actinomycetota</taxon>
        <taxon>Actinomycetes</taxon>
        <taxon>Micrococcales</taxon>
        <taxon>Cellulomonadaceae</taxon>
        <taxon>Cellulomonas</taxon>
    </lineage>
</organism>
<gene>
    <name evidence="8" type="ORF">Cch01nite_27010</name>
</gene>
<dbReference type="Pfam" id="PF06271">
    <property type="entry name" value="RDD"/>
    <property type="match status" value="1"/>
</dbReference>
<evidence type="ECO:0000256" key="4">
    <source>
        <dbReference type="ARBA" id="ARBA00022989"/>
    </source>
</evidence>
<comment type="caution">
    <text evidence="8">The sequence shown here is derived from an EMBL/GenBank/DDBJ whole genome shotgun (WGS) entry which is preliminary data.</text>
</comment>
<keyword evidence="9" id="KW-1185">Reference proteome</keyword>